<protein>
    <submittedName>
        <fullName evidence="1">Uncharacterized protein</fullName>
    </submittedName>
</protein>
<gene>
    <name evidence="1" type="ORF">I858_016520</name>
</gene>
<keyword evidence="1" id="KW-0614">Plasmid</keyword>
<sequence>MAERFYLYDLASASSLKTFEGKTYELKGAVGVEKESGDVRHITDLYYRTRSVISEKRLLAKRKNQHDDLMKIAGIKKIK</sequence>
<dbReference type="EMBL" id="CP016541">
    <property type="protein sequence ID" value="ANU28585.1"/>
    <property type="molecule type" value="Genomic_DNA"/>
</dbReference>
<evidence type="ECO:0000313" key="1">
    <source>
        <dbReference type="EMBL" id="ANU28585.1"/>
    </source>
</evidence>
<organism evidence="1 2">
    <name type="scientific">Planococcus versutus</name>
    <dbReference type="NCBI Taxonomy" id="1302659"/>
    <lineage>
        <taxon>Bacteria</taxon>
        <taxon>Bacillati</taxon>
        <taxon>Bacillota</taxon>
        <taxon>Bacilli</taxon>
        <taxon>Bacillales</taxon>
        <taxon>Caryophanaceae</taxon>
        <taxon>Planococcus</taxon>
    </lineage>
</organism>
<proteinExistence type="predicted"/>
<dbReference type="KEGG" id="pll:I858_016520"/>
<geneLocation type="plasmid" evidence="1 2">
    <name>pPS15-1</name>
</geneLocation>
<accession>A0A1B1S5X9</accession>
<dbReference type="AlphaFoldDB" id="A0A1B1S5X9"/>
<evidence type="ECO:0000313" key="2">
    <source>
        <dbReference type="Proteomes" id="UP000053354"/>
    </source>
</evidence>
<reference evidence="1" key="1">
    <citation type="submission" date="2016-10" db="EMBL/GenBank/DDBJ databases">
        <authorList>
            <person name="See-Too W.S."/>
        </authorList>
    </citation>
    <scope>NUCLEOTIDE SEQUENCE</scope>
    <source>
        <strain evidence="1">L10.15</strain>
        <plasmid evidence="1">pPS15-1</plasmid>
    </source>
</reference>
<keyword evidence="2" id="KW-1185">Reference proteome</keyword>
<dbReference type="Proteomes" id="UP000053354">
    <property type="component" value="Plasmid pPS15-1"/>
</dbReference>
<name>A0A1B1S5X9_9BACL</name>